<gene>
    <name evidence="3" type="ORF">DMC30DRAFT_208679</name>
</gene>
<keyword evidence="4" id="KW-1185">Reference proteome</keyword>
<dbReference type="STRING" id="5288.A0A5C5FZV2"/>
<name>A0A5C5FZV2_9BASI</name>
<evidence type="ECO:0000313" key="3">
    <source>
        <dbReference type="EMBL" id="TNY21261.1"/>
    </source>
</evidence>
<protein>
    <submittedName>
        <fullName evidence="3">Ferritin-like domain-containing protein</fullName>
    </submittedName>
</protein>
<proteinExistence type="predicted"/>
<evidence type="ECO:0000313" key="4">
    <source>
        <dbReference type="Proteomes" id="UP000311382"/>
    </source>
</evidence>
<feature type="compositionally biased region" description="Low complexity" evidence="1">
    <location>
        <begin position="462"/>
        <end position="498"/>
    </location>
</feature>
<dbReference type="PANTHER" id="PTHR31694">
    <property type="entry name" value="DESICCATION-LIKE PROTEIN"/>
    <property type="match status" value="1"/>
</dbReference>
<dbReference type="OrthoDB" id="1001765at2759"/>
<keyword evidence="2" id="KW-0732">Signal</keyword>
<dbReference type="Proteomes" id="UP000311382">
    <property type="component" value="Unassembled WGS sequence"/>
</dbReference>
<comment type="caution">
    <text evidence="3">The sequence shown here is derived from an EMBL/GenBank/DDBJ whole genome shotgun (WGS) entry which is preliminary data.</text>
</comment>
<feature type="chain" id="PRO_5022797152" evidence="2">
    <location>
        <begin position="21"/>
        <end position="522"/>
    </location>
</feature>
<dbReference type="InterPro" id="IPR009078">
    <property type="entry name" value="Ferritin-like_SF"/>
</dbReference>
<dbReference type="AlphaFoldDB" id="A0A5C5FZV2"/>
<feature type="region of interest" description="Disordered" evidence="1">
    <location>
        <begin position="447"/>
        <end position="522"/>
    </location>
</feature>
<feature type="signal peptide" evidence="2">
    <location>
        <begin position="1"/>
        <end position="20"/>
    </location>
</feature>
<organism evidence="3 4">
    <name type="scientific">Rhodotorula diobovata</name>
    <dbReference type="NCBI Taxonomy" id="5288"/>
    <lineage>
        <taxon>Eukaryota</taxon>
        <taxon>Fungi</taxon>
        <taxon>Dikarya</taxon>
        <taxon>Basidiomycota</taxon>
        <taxon>Pucciniomycotina</taxon>
        <taxon>Microbotryomycetes</taxon>
        <taxon>Sporidiobolales</taxon>
        <taxon>Sporidiobolaceae</taxon>
        <taxon>Rhodotorula</taxon>
    </lineage>
</organism>
<accession>A0A5C5FZV2</accession>
<reference evidence="3 4" key="1">
    <citation type="submission" date="2019-03" db="EMBL/GenBank/DDBJ databases">
        <title>Rhodosporidium diobovatum UCD-FST 08-225 genome sequencing, assembly, and annotation.</title>
        <authorList>
            <person name="Fakankun I.U."/>
            <person name="Fristensky B."/>
            <person name="Levin D.B."/>
        </authorList>
    </citation>
    <scope>NUCLEOTIDE SEQUENCE [LARGE SCALE GENOMIC DNA]</scope>
    <source>
        <strain evidence="3 4">UCD-FST 08-225</strain>
    </source>
</reference>
<dbReference type="Pfam" id="PF13668">
    <property type="entry name" value="Ferritin_2"/>
    <property type="match status" value="1"/>
</dbReference>
<dbReference type="InterPro" id="IPR052965">
    <property type="entry name" value="Pigment-catalase-like"/>
</dbReference>
<dbReference type="Gene3D" id="1.20.1260.10">
    <property type="match status" value="1"/>
</dbReference>
<evidence type="ECO:0000256" key="2">
    <source>
        <dbReference type="SAM" id="SignalP"/>
    </source>
</evidence>
<dbReference type="EMBL" id="SOZI01000047">
    <property type="protein sequence ID" value="TNY21261.1"/>
    <property type="molecule type" value="Genomic_DNA"/>
</dbReference>
<dbReference type="InterPro" id="IPR012347">
    <property type="entry name" value="Ferritin-like"/>
</dbReference>
<evidence type="ECO:0000256" key="1">
    <source>
        <dbReference type="SAM" id="MobiDB-lite"/>
    </source>
</evidence>
<dbReference type="CDD" id="cd00657">
    <property type="entry name" value="Ferritin_like"/>
    <property type="match status" value="1"/>
</dbReference>
<dbReference type="PANTHER" id="PTHR31694:SF26">
    <property type="entry name" value="OS05G0151100 PROTEIN"/>
    <property type="match status" value="1"/>
</dbReference>
<sequence>MPSLSCKSLTLVGLAALVAASPEPGFVKHRRGHHVPASSALSTSAYPHGTSWATSSAVPYLASSGAGETTSTYSGTLTASVSLATAAAETATSLAYAPYASSVATAAPATAAPATAAPANASAPANATGAAAPSSIDVTVLQLAFALENLEATFYQQALERFSLDVMVAAGLSQFQAAIVIEQVTQILVDERSHVAVLADTIVALGAQPPFASCGFNFDAALSDPVTFLRTARVLEAVGVSAYLGAAHLLTDPSLLLAASSIVTLEARHQSLLNVLNGGSFNPQAFDIALTPQAVLSLAGPFLTGCDATELGLTANAALTVVDSVTAVAQFVPGSKLAFTLDVEVDVSALTCQLIIGGEPVALTFPAAECVVPAGVNGPVAVYLTNSSTPLATNVVIQAQQTIVAGPGLIFVDAEVTVLASVLSPLVGGGAKHGSSASVDVEVVVGVDSPSSPSNATHGPQEVSTTSESSSSTAAVHSTSSPSESSSSMTTPHSASPTRLRRERRHALPTIQEALGKRRLQS</sequence>
<dbReference type="SUPFAM" id="SSF47240">
    <property type="entry name" value="Ferritin-like"/>
    <property type="match status" value="1"/>
</dbReference>